<dbReference type="GeneID" id="62239088"/>
<evidence type="ECO:0000256" key="1">
    <source>
        <dbReference type="SAM" id="MobiDB-lite"/>
    </source>
</evidence>
<feature type="region of interest" description="Disordered" evidence="1">
    <location>
        <begin position="155"/>
        <end position="180"/>
    </location>
</feature>
<feature type="compositionally biased region" description="Polar residues" evidence="1">
    <location>
        <begin position="261"/>
        <end position="271"/>
    </location>
</feature>
<feature type="compositionally biased region" description="Basic and acidic residues" evidence="1">
    <location>
        <begin position="224"/>
        <end position="236"/>
    </location>
</feature>
<dbReference type="RefSeq" id="XP_038803699.1">
    <property type="nucleotide sequence ID" value="XM_038959942.1"/>
</dbReference>
<evidence type="ECO:0000313" key="3">
    <source>
        <dbReference type="Proteomes" id="UP000783213"/>
    </source>
</evidence>
<reference evidence="2 3" key="1">
    <citation type="journal article" date="2020" name="Genome Biol. Evol.">
        <title>Comparative genomics of Sclerotiniaceae.</title>
        <authorList>
            <person name="Valero Jimenez C.A."/>
            <person name="Steentjes M."/>
            <person name="Scholten O.E."/>
            <person name="Van Kan J.A.L."/>
        </authorList>
    </citation>
    <scope>NUCLEOTIDE SEQUENCE [LARGE SCALE GENOMIC DNA]</scope>
    <source>
        <strain evidence="2 3">B1</strain>
    </source>
</reference>
<accession>A0ABQ7I3C3</accession>
<evidence type="ECO:0008006" key="4">
    <source>
        <dbReference type="Google" id="ProtNLM"/>
    </source>
</evidence>
<dbReference type="EMBL" id="RCSX01000063">
    <property type="protein sequence ID" value="KAF7909105.1"/>
    <property type="molecule type" value="Genomic_DNA"/>
</dbReference>
<dbReference type="Proteomes" id="UP000783213">
    <property type="component" value="Unassembled WGS sequence"/>
</dbReference>
<sequence length="286" mass="32135">MSDPSSHYRSEGDPFDHPAYGATVISAGVGMGMLRSGITAGNEPVPQVPRSLYDKIHCGACNESTERSDRHWKEEHIHDNIKRRRAYFEGTCEYERDAFATRPDPIYRPEGNVPPTQIPQLQYSNPQLQIQQTRAYSSNYPVTQSETQSAQAYFIPNSPQNPREEEHSDQGLSPNAYQTTHPSEWLHSDQRLSPNAYQINYPSTWLNSPNHPSQPDQGYAQHPTEVHDDPYTDDASHNSSPAYDSEAQRAPAANFDASQGREYTTTTRNSDSGCHRRRGAGSSRRG</sequence>
<proteinExistence type="predicted"/>
<name>A0ABQ7I3C3_9HELO</name>
<feature type="compositionally biased region" description="Polar residues" evidence="1">
    <location>
        <begin position="203"/>
        <end position="216"/>
    </location>
</feature>
<feature type="region of interest" description="Disordered" evidence="1">
    <location>
        <begin position="203"/>
        <end position="286"/>
    </location>
</feature>
<organism evidence="2 3">
    <name type="scientific">Botrytis deweyae</name>
    <dbReference type="NCBI Taxonomy" id="2478750"/>
    <lineage>
        <taxon>Eukaryota</taxon>
        <taxon>Fungi</taxon>
        <taxon>Dikarya</taxon>
        <taxon>Ascomycota</taxon>
        <taxon>Pezizomycotina</taxon>
        <taxon>Leotiomycetes</taxon>
        <taxon>Helotiales</taxon>
        <taxon>Sclerotiniaceae</taxon>
        <taxon>Botrytis</taxon>
    </lineage>
</organism>
<evidence type="ECO:0000313" key="2">
    <source>
        <dbReference type="EMBL" id="KAF7909105.1"/>
    </source>
</evidence>
<gene>
    <name evidence="2" type="ORF">EAE98_012317</name>
</gene>
<keyword evidence="3" id="KW-1185">Reference proteome</keyword>
<comment type="caution">
    <text evidence="2">The sequence shown here is derived from an EMBL/GenBank/DDBJ whole genome shotgun (WGS) entry which is preliminary data.</text>
</comment>
<protein>
    <recommendedName>
        <fullName evidence="4">C2H2-type domain-containing protein</fullName>
    </recommendedName>
</protein>
<feature type="compositionally biased region" description="Polar residues" evidence="1">
    <location>
        <begin position="170"/>
        <end position="180"/>
    </location>
</feature>
<feature type="compositionally biased region" description="Basic residues" evidence="1">
    <location>
        <begin position="275"/>
        <end position="286"/>
    </location>
</feature>